<evidence type="ECO:0000256" key="5">
    <source>
        <dbReference type="ARBA" id="ARBA00022842"/>
    </source>
</evidence>
<dbReference type="GO" id="GO:0016874">
    <property type="term" value="F:ligase activity"/>
    <property type="evidence" value="ECO:0007669"/>
    <property type="project" value="UniProtKB-KW"/>
</dbReference>
<dbReference type="Gene3D" id="3.30.1490.330">
    <property type="match status" value="1"/>
</dbReference>
<comment type="caution">
    <text evidence="7">The sequence shown here is derived from an EMBL/GenBank/DDBJ whole genome shotgun (WGS) entry which is preliminary data.</text>
</comment>
<dbReference type="Proteomes" id="UP000619743">
    <property type="component" value="Unassembled WGS sequence"/>
</dbReference>
<keyword evidence="4" id="KW-0067">ATP-binding</keyword>
<dbReference type="AlphaFoldDB" id="A0A8J2U384"/>
<evidence type="ECO:0000256" key="4">
    <source>
        <dbReference type="ARBA" id="ARBA00022840"/>
    </source>
</evidence>
<keyword evidence="5" id="KW-0460">Magnesium</keyword>
<sequence length="383" mass="43765">MLRVPIAVRPNLEQLAAEFGFNFHTIDGDVYWDESAYYQFTLQQIEQDLEAPTEELHQMCLDLVGEVVASQELMEKLAIPAHFWDAIANSWNNGYPSLYGRMDFSYDGKSPAKLLEYNADTPTSVYEAGFFQWVWLQQQVDAGRLSRESDQFNSIQEKLVARFADLSSLPITFTCCRDSDEDRGTVAYLEDCARQGGVATRFIYLDEIGINDRGQFVQQDDSAIQALFKLYPWEMMFEDSFGHYIPNSECHFLEPLWKCVLSNKAILPLLWQRHKDHPNLLPAYFTSDASSLNGSYVRKPLFSREGANIRIEQNGQLIAESRGDYGDEGYIYQAYQPLPKFADNYTLIGSWVIDNQAAGLTIREDNSLITQDSSRFVPHIILG</sequence>
<evidence type="ECO:0000256" key="3">
    <source>
        <dbReference type="ARBA" id="ARBA00022741"/>
    </source>
</evidence>
<dbReference type="EMBL" id="BMDX01000003">
    <property type="protein sequence ID" value="GGA69361.1"/>
    <property type="molecule type" value="Genomic_DNA"/>
</dbReference>
<proteinExistence type="predicted"/>
<keyword evidence="3" id="KW-0547">Nucleotide-binding</keyword>
<dbReference type="InterPro" id="IPR005494">
    <property type="entry name" value="GSPS_pre-ATP-grasp-like_dom"/>
</dbReference>
<dbReference type="Pfam" id="PF03738">
    <property type="entry name" value="GSP_synth"/>
    <property type="match status" value="1"/>
</dbReference>
<evidence type="ECO:0000256" key="1">
    <source>
        <dbReference type="ARBA" id="ARBA00022598"/>
    </source>
</evidence>
<dbReference type="SUPFAM" id="SSF56059">
    <property type="entry name" value="Glutathione synthetase ATP-binding domain-like"/>
    <property type="match status" value="1"/>
</dbReference>
<feature type="domain" description="Glutathionylspermidine synthase pre-ATP-grasp-like" evidence="6">
    <location>
        <begin position="13"/>
        <end position="381"/>
    </location>
</feature>
<organism evidence="7 8">
    <name type="scientific">Neiella marina</name>
    <dbReference type="NCBI Taxonomy" id="508461"/>
    <lineage>
        <taxon>Bacteria</taxon>
        <taxon>Pseudomonadati</taxon>
        <taxon>Pseudomonadota</taxon>
        <taxon>Gammaproteobacteria</taxon>
        <taxon>Alteromonadales</taxon>
        <taxon>Echinimonadaceae</taxon>
        <taxon>Neiella</taxon>
    </lineage>
</organism>
<keyword evidence="1" id="KW-0436">Ligase</keyword>
<evidence type="ECO:0000256" key="2">
    <source>
        <dbReference type="ARBA" id="ARBA00022723"/>
    </source>
</evidence>
<dbReference type="RefSeq" id="WP_087504841.1">
    <property type="nucleotide sequence ID" value="NZ_BMDX01000003.1"/>
</dbReference>
<dbReference type="GO" id="GO:0005524">
    <property type="term" value="F:ATP binding"/>
    <property type="evidence" value="ECO:0007669"/>
    <property type="project" value="UniProtKB-KW"/>
</dbReference>
<dbReference type="OrthoDB" id="9765517at2"/>
<name>A0A8J2U384_9GAMM</name>
<reference evidence="8" key="1">
    <citation type="journal article" date="2019" name="Int. J. Syst. Evol. Microbiol.">
        <title>The Global Catalogue of Microorganisms (GCM) 10K type strain sequencing project: providing services to taxonomists for standard genome sequencing and annotation.</title>
        <authorList>
            <consortium name="The Broad Institute Genomics Platform"/>
            <consortium name="The Broad Institute Genome Sequencing Center for Infectious Disease"/>
            <person name="Wu L."/>
            <person name="Ma J."/>
        </authorList>
    </citation>
    <scope>NUCLEOTIDE SEQUENCE [LARGE SCALE GENOMIC DNA]</scope>
    <source>
        <strain evidence="8">CGMCC 1.10130</strain>
    </source>
</reference>
<evidence type="ECO:0000313" key="8">
    <source>
        <dbReference type="Proteomes" id="UP000619743"/>
    </source>
</evidence>
<protein>
    <recommendedName>
        <fullName evidence="6">Glutathionylspermidine synthase pre-ATP-grasp-like domain-containing protein</fullName>
    </recommendedName>
</protein>
<evidence type="ECO:0000313" key="7">
    <source>
        <dbReference type="EMBL" id="GGA69361.1"/>
    </source>
</evidence>
<keyword evidence="2" id="KW-0479">Metal-binding</keyword>
<dbReference type="InterPro" id="IPR016185">
    <property type="entry name" value="PreATP-grasp_dom_sf"/>
</dbReference>
<evidence type="ECO:0000259" key="6">
    <source>
        <dbReference type="Pfam" id="PF03738"/>
    </source>
</evidence>
<dbReference type="SUPFAM" id="SSF52440">
    <property type="entry name" value="PreATP-grasp domain"/>
    <property type="match status" value="1"/>
</dbReference>
<gene>
    <name evidence="7" type="ORF">GCM10011369_08770</name>
</gene>
<keyword evidence="8" id="KW-1185">Reference proteome</keyword>
<dbReference type="GO" id="GO:0046872">
    <property type="term" value="F:metal ion binding"/>
    <property type="evidence" value="ECO:0007669"/>
    <property type="project" value="UniProtKB-KW"/>
</dbReference>
<accession>A0A8J2U384</accession>